<feature type="transmembrane region" description="Helical" evidence="6">
    <location>
        <begin position="284"/>
        <end position="304"/>
    </location>
</feature>
<dbReference type="EMBL" id="JANAVW010000001">
    <property type="protein sequence ID" value="MDT0134325.1"/>
    <property type="molecule type" value="Genomic_DNA"/>
</dbReference>
<dbReference type="GO" id="GO:0022857">
    <property type="term" value="F:transmembrane transporter activity"/>
    <property type="evidence" value="ECO:0007669"/>
    <property type="project" value="InterPro"/>
</dbReference>
<gene>
    <name evidence="7" type="ORF">J7T18_10260</name>
    <name evidence="8" type="ORF">NLX89_13355</name>
</gene>
<dbReference type="GO" id="GO:0016020">
    <property type="term" value="C:membrane"/>
    <property type="evidence" value="ECO:0007669"/>
    <property type="project" value="UniProtKB-SubCell"/>
</dbReference>
<dbReference type="EMBL" id="JAGKLY010000003">
    <property type="protein sequence ID" value="MBQ0268681.1"/>
    <property type="molecule type" value="Genomic_DNA"/>
</dbReference>
<evidence type="ECO:0000256" key="4">
    <source>
        <dbReference type="ARBA" id="ARBA00022989"/>
    </source>
</evidence>
<proteinExistence type="predicted"/>
<evidence type="ECO:0000313" key="7">
    <source>
        <dbReference type="EMBL" id="MBQ0268681.1"/>
    </source>
</evidence>
<evidence type="ECO:0000256" key="1">
    <source>
        <dbReference type="ARBA" id="ARBA00004141"/>
    </source>
</evidence>
<protein>
    <submittedName>
        <fullName evidence="7">MFS transporter</fullName>
    </submittedName>
</protein>
<accession>A0A345LVJ5</accession>
<feature type="transmembrane region" description="Helical" evidence="6">
    <location>
        <begin position="324"/>
        <end position="344"/>
    </location>
</feature>
<keyword evidence="4 6" id="KW-1133">Transmembrane helix</keyword>
<organism evidence="7 9">
    <name type="scientific">Providencia huaxiensis</name>
    <dbReference type="NCBI Taxonomy" id="2027290"/>
    <lineage>
        <taxon>Bacteria</taxon>
        <taxon>Pseudomonadati</taxon>
        <taxon>Pseudomonadota</taxon>
        <taxon>Gammaproteobacteria</taxon>
        <taxon>Enterobacterales</taxon>
        <taxon>Morganellaceae</taxon>
        <taxon>Providencia</taxon>
    </lineage>
</organism>
<evidence type="ECO:0000256" key="2">
    <source>
        <dbReference type="ARBA" id="ARBA00022448"/>
    </source>
</evidence>
<evidence type="ECO:0000256" key="5">
    <source>
        <dbReference type="ARBA" id="ARBA00023136"/>
    </source>
</evidence>
<feature type="transmembrane region" description="Helical" evidence="6">
    <location>
        <begin position="21"/>
        <end position="41"/>
    </location>
</feature>
<reference evidence="7" key="1">
    <citation type="submission" date="2021-03" db="EMBL/GenBank/DDBJ databases">
        <authorList>
            <person name="Stanton E."/>
        </authorList>
    </citation>
    <scope>NUCLEOTIDE SEQUENCE</scope>
    <source>
        <strain evidence="7">2020EL-00113</strain>
    </source>
</reference>
<dbReference type="InterPro" id="IPR011701">
    <property type="entry name" value="MFS"/>
</dbReference>
<feature type="transmembrane region" description="Helical" evidence="6">
    <location>
        <begin position="215"/>
        <end position="234"/>
    </location>
</feature>
<reference evidence="8 10" key="2">
    <citation type="submission" date="2022-06" db="EMBL/GenBank/DDBJ databases">
        <title>Chromosome and plasmid sequencings of Enterobacteriales species co-exiting double carbapenemases.</title>
        <authorList>
            <person name="Fu Y."/>
        </authorList>
    </citation>
    <scope>NUCLEOTIDE SEQUENCE [LARGE SCALE GENOMIC DNA]</scope>
    <source>
        <strain evidence="8 10">21030615019</strain>
    </source>
</reference>
<name>A0A345LVJ5_9GAMM</name>
<evidence type="ECO:0000313" key="10">
    <source>
        <dbReference type="Proteomes" id="UP001252207"/>
    </source>
</evidence>
<dbReference type="OrthoDB" id="9812221at2"/>
<keyword evidence="10" id="KW-1185">Reference proteome</keyword>
<dbReference type="Proteomes" id="UP001252207">
    <property type="component" value="Unassembled WGS sequence"/>
</dbReference>
<keyword evidence="2" id="KW-0813">Transport</keyword>
<evidence type="ECO:0000313" key="9">
    <source>
        <dbReference type="Proteomes" id="UP000674270"/>
    </source>
</evidence>
<feature type="transmembrane region" description="Helical" evidence="6">
    <location>
        <begin position="413"/>
        <end position="435"/>
    </location>
</feature>
<feature type="transmembrane region" description="Helical" evidence="6">
    <location>
        <begin position="482"/>
        <end position="500"/>
    </location>
</feature>
<dbReference type="AlphaFoldDB" id="A0A345LVJ5"/>
<dbReference type="InterPro" id="IPR036259">
    <property type="entry name" value="MFS_trans_sf"/>
</dbReference>
<dbReference type="PANTHER" id="PTHR42718:SF9">
    <property type="entry name" value="MAJOR FACILITATOR SUPERFAMILY MULTIDRUG TRANSPORTER MFSC"/>
    <property type="match status" value="1"/>
</dbReference>
<dbReference type="Gene3D" id="1.20.1250.20">
    <property type="entry name" value="MFS general substrate transporter like domains"/>
    <property type="match status" value="1"/>
</dbReference>
<feature type="transmembrane region" description="Helical" evidence="6">
    <location>
        <begin position="156"/>
        <end position="178"/>
    </location>
</feature>
<feature type="transmembrane region" description="Helical" evidence="6">
    <location>
        <begin position="125"/>
        <end position="144"/>
    </location>
</feature>
<dbReference type="PANTHER" id="PTHR42718">
    <property type="entry name" value="MAJOR FACILITATOR SUPERFAMILY MULTIDRUG TRANSPORTER MFSC"/>
    <property type="match status" value="1"/>
</dbReference>
<dbReference type="Pfam" id="PF07690">
    <property type="entry name" value="MFS_1"/>
    <property type="match status" value="1"/>
</dbReference>
<dbReference type="RefSeq" id="WP_102139561.1">
    <property type="nucleotide sequence ID" value="NZ_CP031123.2"/>
</dbReference>
<feature type="transmembrane region" description="Helical" evidence="6">
    <location>
        <begin position="246"/>
        <end position="264"/>
    </location>
</feature>
<dbReference type="SUPFAM" id="SSF103473">
    <property type="entry name" value="MFS general substrate transporter"/>
    <property type="match status" value="1"/>
</dbReference>
<keyword evidence="3 6" id="KW-0812">Transmembrane</keyword>
<dbReference type="KEGG" id="prq:CYG50_08955"/>
<feature type="transmembrane region" description="Helical" evidence="6">
    <location>
        <begin position="184"/>
        <end position="203"/>
    </location>
</feature>
<dbReference type="GeneID" id="89490746"/>
<feature type="transmembrane region" description="Helical" evidence="6">
    <location>
        <begin position="351"/>
        <end position="370"/>
    </location>
</feature>
<comment type="caution">
    <text evidence="7">The sequence shown here is derived from an EMBL/GenBank/DDBJ whole genome shotgun (WGS) entry which is preliminary data.</text>
</comment>
<feature type="transmembrane region" description="Helical" evidence="6">
    <location>
        <begin position="94"/>
        <end position="113"/>
    </location>
</feature>
<keyword evidence="5 6" id="KW-0472">Membrane</keyword>
<evidence type="ECO:0000256" key="3">
    <source>
        <dbReference type="ARBA" id="ARBA00022692"/>
    </source>
</evidence>
<sequence length="513" mass="55178">MVDASITQPKKNKWIASASEISGRTWMGLFGVFLAVMASGVGENASKFALGDIQGAMALNIDTGSWLITCYVTGFVIGSGFTPCFWPTFSLRRVALVMCSIYLIGGLITPWLGDHYALLLTIRSLQGFAGGALPPMLMTVVLRFMPPLIKVLGLGAYGWVSAWSATFGATAAAFAFHWGWSGYFYWNLPLMAIATICIGFGLPQDPLRLERLKQFNWRGLLLGGSALAMLTVGISQGERLDWLNSSLIYVLLIGGLGLLALFLINEWYHPLPFFNLQLLGKRNLSFSLITLGGVLLIMVSLVNITSGYLSAIQGYRLEQTSDMMLWVSLPQLITLPIIAIICNTPKVDCRWVLAMSLLLMAAACVLASQLTPDWNGDNFRMISLLQAVAQPMAVIPLLMMATGGLLPTDGPFAAAWFNAVKGFAATAAGGAIALLSRQRGDFHSGVIADSYGSTYRDTATNSIGELTKLASNQGHVLASSDLYLLVSGLALLLTGLILVMPTRIYPPRSVAAA</sequence>
<feature type="transmembrane region" description="Helical" evidence="6">
    <location>
        <begin position="66"/>
        <end position="87"/>
    </location>
</feature>
<comment type="subcellular location">
    <subcellularLocation>
        <location evidence="1">Membrane</location>
        <topology evidence="1">Multi-pass membrane protein</topology>
    </subcellularLocation>
</comment>
<dbReference type="Proteomes" id="UP000674270">
    <property type="component" value="Unassembled WGS sequence"/>
</dbReference>
<evidence type="ECO:0000313" key="8">
    <source>
        <dbReference type="EMBL" id="MDT0134325.1"/>
    </source>
</evidence>
<evidence type="ECO:0000256" key="6">
    <source>
        <dbReference type="SAM" id="Phobius"/>
    </source>
</evidence>